<dbReference type="STRING" id="745531.A0A0C3PBJ0"/>
<name>A0A0C3PBJ0_PHLG1</name>
<evidence type="ECO:0000313" key="2">
    <source>
        <dbReference type="EMBL" id="KIP02308.1"/>
    </source>
</evidence>
<dbReference type="Pfam" id="PF18759">
    <property type="entry name" value="Plavaka"/>
    <property type="match status" value="1"/>
</dbReference>
<sequence length="1115" mass="127202">MPPLPPPPPPPPLSIAQDASALLESIPLPQNDTITFDEIPEAHPFLYITGPNDFGLYRRYPIKPQRDPEDLVGSSDLCDSSQISAAAREDPNDAFRGFGAETAIAAAGAKNESTPPESDANWFAPFPNPSLCRLVMWKNSTSTVKSDTEINRLVQDVIQAPDFDASHFAEFTSVQREQQRLDEYTETGGIFSAADGWRRCSVKIPLPKEGVCFTSEELVPELEVQGLWYRPLLSVIQAAYEDPTQNSYHIIPFQLFHRKDTEASLPGAPPCSDRDPPVSNFATKDLPPEMERVYSEIYTSEAMLEEDAKMRAQPRHPDDPDDLEYALAPMILYSDSTRLASFGRASLWPIYLFFAGISKYQRNKMSTFSAHHLAYLPSDYYTQLYGIPATTEVLRFCKVQLIHQIWLLLLDPTFVNAYENGFLVKCGDQIIRRLFPRFFVYSADYPERVLLACIRFLAQWPCPLCYIRKEQIYGLGTFLDRKRRSQLRVDSHAIQTTIKRARKYIFEKGYSVASAGIKRMLDARSLLPQQSAFSQRLAPFNFNFYSLFMPDLMHEFELGVWKAIFTHILRVMFALGGDKIQEFNARFRKVPTFGRDTIRHFGNNISGMKQLAARDFEDILQCMIPCVEGLLPKPFDDIVLTLVWLCAFWHAMAKLQIHTETTVDILEDCTRTLGKATRKFASACEELDTRELPNEEAARGRREKNTQSGAKKKTLNLSTFKYHSLGHYPMAIRQCGTIDNYSTQVVRIGESEHRRVKRIYPFARTKDFRGSIAIRQRRERVVHTIASREAERRVRIANLAASETSSSQVSTLPRKKVGRPRRTTATLHLRKLLDDPVETISYLSRYHISDHRRNNEDISVWVHERRDDPAFENFMPHLRDHLIGRLSSHALSVNYTTYDMRRDQDIINIQAHPDLMTLADEPEGRSTHPYWYARALAVFHVKARYTGSGSTSSDFADVYVIWVRWFELDETAPGGFGARRLHRVSFVSSNDDQAFPFGFLDPQHVVRGLHLIPAFAHGKTAEYLPPSSIRGDDEGDEDWKYYYVNQFVDRDMFMRFLGGGIGHKGLRRVVKLSDTIKELMKFGYKSSSSPCSATVQTGSHNASNQGANTLLIYLD</sequence>
<dbReference type="OrthoDB" id="3208495at2759"/>
<dbReference type="InterPro" id="IPR041078">
    <property type="entry name" value="Plavaka"/>
</dbReference>
<dbReference type="Proteomes" id="UP000053257">
    <property type="component" value="Unassembled WGS sequence"/>
</dbReference>
<dbReference type="EMBL" id="KN840684">
    <property type="protein sequence ID" value="KIP02308.1"/>
    <property type="molecule type" value="Genomic_DNA"/>
</dbReference>
<gene>
    <name evidence="2" type="ORF">PHLGIDRAFT_502163</name>
</gene>
<reference evidence="2 3" key="1">
    <citation type="journal article" date="2014" name="PLoS Genet.">
        <title>Analysis of the Phlebiopsis gigantea genome, transcriptome and secretome provides insight into its pioneer colonization strategies of wood.</title>
        <authorList>
            <person name="Hori C."/>
            <person name="Ishida T."/>
            <person name="Igarashi K."/>
            <person name="Samejima M."/>
            <person name="Suzuki H."/>
            <person name="Master E."/>
            <person name="Ferreira P."/>
            <person name="Ruiz-Duenas F.J."/>
            <person name="Held B."/>
            <person name="Canessa P."/>
            <person name="Larrondo L.F."/>
            <person name="Schmoll M."/>
            <person name="Druzhinina I.S."/>
            <person name="Kubicek C.P."/>
            <person name="Gaskell J.A."/>
            <person name="Kersten P."/>
            <person name="St John F."/>
            <person name="Glasner J."/>
            <person name="Sabat G."/>
            <person name="Splinter BonDurant S."/>
            <person name="Syed K."/>
            <person name="Yadav J."/>
            <person name="Mgbeahuruike A.C."/>
            <person name="Kovalchuk A."/>
            <person name="Asiegbu F.O."/>
            <person name="Lackner G."/>
            <person name="Hoffmeister D."/>
            <person name="Rencoret J."/>
            <person name="Gutierrez A."/>
            <person name="Sun H."/>
            <person name="Lindquist E."/>
            <person name="Barry K."/>
            <person name="Riley R."/>
            <person name="Grigoriev I.V."/>
            <person name="Henrissat B."/>
            <person name="Kues U."/>
            <person name="Berka R.M."/>
            <person name="Martinez A.T."/>
            <person name="Covert S.F."/>
            <person name="Blanchette R.A."/>
            <person name="Cullen D."/>
        </authorList>
    </citation>
    <scope>NUCLEOTIDE SEQUENCE [LARGE SCALE GENOMIC DNA]</scope>
    <source>
        <strain evidence="2 3">11061_1 CR5-6</strain>
    </source>
</reference>
<feature type="region of interest" description="Disordered" evidence="1">
    <location>
        <begin position="264"/>
        <end position="283"/>
    </location>
</feature>
<accession>A0A0C3PBJ0</accession>
<dbReference type="AlphaFoldDB" id="A0A0C3PBJ0"/>
<proteinExistence type="predicted"/>
<keyword evidence="3" id="KW-1185">Reference proteome</keyword>
<evidence type="ECO:0000256" key="1">
    <source>
        <dbReference type="SAM" id="MobiDB-lite"/>
    </source>
</evidence>
<dbReference type="HOGENOM" id="CLU_002498_0_1_1"/>
<organism evidence="2 3">
    <name type="scientific">Phlebiopsis gigantea (strain 11061_1 CR5-6)</name>
    <name type="common">White-rot fungus</name>
    <name type="synonym">Peniophora gigantea</name>
    <dbReference type="NCBI Taxonomy" id="745531"/>
    <lineage>
        <taxon>Eukaryota</taxon>
        <taxon>Fungi</taxon>
        <taxon>Dikarya</taxon>
        <taxon>Basidiomycota</taxon>
        <taxon>Agaricomycotina</taxon>
        <taxon>Agaricomycetes</taxon>
        <taxon>Polyporales</taxon>
        <taxon>Phanerochaetaceae</taxon>
        <taxon>Phlebiopsis</taxon>
    </lineage>
</organism>
<evidence type="ECO:0000313" key="3">
    <source>
        <dbReference type="Proteomes" id="UP000053257"/>
    </source>
</evidence>
<protein>
    <submittedName>
        <fullName evidence="2">Uncharacterized protein</fullName>
    </submittedName>
</protein>